<dbReference type="AlphaFoldDB" id="A0A161PLG2"/>
<gene>
    <name evidence="2" type="ORF">AZF04_02380</name>
</gene>
<reference evidence="2" key="1">
    <citation type="submission" date="2016-02" db="EMBL/GenBank/DDBJ databases">
        <title>Genome sequence of Bacillus trypoxylicola KCTC 13244(T).</title>
        <authorList>
            <person name="Jeong H."/>
            <person name="Park S.-H."/>
            <person name="Choi S.-K."/>
        </authorList>
    </citation>
    <scope>NUCLEOTIDE SEQUENCE [LARGE SCALE GENOMIC DNA]</scope>
    <source>
        <strain evidence="2">KCTC 13244</strain>
    </source>
</reference>
<protein>
    <recommendedName>
        <fullName evidence="1">TcaA protein NTF2-like domain-containing protein</fullName>
    </recommendedName>
</protein>
<dbReference type="Pfam" id="PF22819">
    <property type="entry name" value="TcaA_5th"/>
    <property type="match status" value="1"/>
</dbReference>
<evidence type="ECO:0000259" key="1">
    <source>
        <dbReference type="Pfam" id="PF22819"/>
    </source>
</evidence>
<sequence>MKKMTVLILLSFLLVGCFDNRSQVQVTEVEDLKLYEEAEQFVTEYKEAMISSIEEKDFDILEPYLIPNNSFYHSLRRYFDDLIKGNASKELIHMEVNDVLVDAEENDNYFVNVNEEVLLLYLNGEQEQIERHIEYELIKSPELDFRIVTIREN</sequence>
<dbReference type="EMBL" id="LTAO01000001">
    <property type="protein sequence ID" value="KYG35206.1"/>
    <property type="molecule type" value="Genomic_DNA"/>
</dbReference>
<keyword evidence="3" id="KW-1185">Reference proteome</keyword>
<dbReference type="OrthoDB" id="2900861at2"/>
<organism evidence="2 3">
    <name type="scientific">Alkalihalobacillus trypoxylicola</name>
    <dbReference type="NCBI Taxonomy" id="519424"/>
    <lineage>
        <taxon>Bacteria</taxon>
        <taxon>Bacillati</taxon>
        <taxon>Bacillota</taxon>
        <taxon>Bacilli</taxon>
        <taxon>Bacillales</taxon>
        <taxon>Bacillaceae</taxon>
        <taxon>Alkalihalobacillus</taxon>
    </lineage>
</organism>
<accession>A0A161PLG2</accession>
<evidence type="ECO:0000313" key="2">
    <source>
        <dbReference type="EMBL" id="KYG35206.1"/>
    </source>
</evidence>
<dbReference type="InterPro" id="IPR054528">
    <property type="entry name" value="TcaA_5th"/>
</dbReference>
<evidence type="ECO:0000313" key="3">
    <source>
        <dbReference type="Proteomes" id="UP000075806"/>
    </source>
</evidence>
<comment type="caution">
    <text evidence="2">The sequence shown here is derived from an EMBL/GenBank/DDBJ whole genome shotgun (WGS) entry which is preliminary data.</text>
</comment>
<dbReference type="PROSITE" id="PS51257">
    <property type="entry name" value="PROKAR_LIPOPROTEIN"/>
    <property type="match status" value="1"/>
</dbReference>
<feature type="domain" description="TcaA protein NTF2-like" evidence="1">
    <location>
        <begin position="36"/>
        <end position="149"/>
    </location>
</feature>
<proteinExistence type="predicted"/>
<name>A0A161PLG2_9BACI</name>
<dbReference type="Proteomes" id="UP000075806">
    <property type="component" value="Unassembled WGS sequence"/>
</dbReference>